<evidence type="ECO:0000313" key="9">
    <source>
        <dbReference type="EMBL" id="RNA37183.1"/>
    </source>
</evidence>
<evidence type="ECO:0000256" key="3">
    <source>
        <dbReference type="ARBA" id="ARBA00022737"/>
    </source>
</evidence>
<evidence type="ECO:0000259" key="8">
    <source>
        <dbReference type="PROSITE" id="PS50026"/>
    </source>
</evidence>
<comment type="caution">
    <text evidence="9">The sequence shown here is derived from an EMBL/GenBank/DDBJ whole genome shotgun (WGS) entry which is preliminary data.</text>
</comment>
<dbReference type="Proteomes" id="UP000276133">
    <property type="component" value="Unassembled WGS sequence"/>
</dbReference>
<keyword evidence="10" id="KW-1185">Reference proteome</keyword>
<feature type="disulfide bond" evidence="6">
    <location>
        <begin position="60"/>
        <end position="69"/>
    </location>
</feature>
<keyword evidence="4 6" id="KW-1015">Disulfide bond</keyword>
<evidence type="ECO:0000313" key="10">
    <source>
        <dbReference type="Proteomes" id="UP000276133"/>
    </source>
</evidence>
<feature type="signal peptide" evidence="7">
    <location>
        <begin position="1"/>
        <end position="21"/>
    </location>
</feature>
<evidence type="ECO:0000256" key="6">
    <source>
        <dbReference type="PROSITE-ProRule" id="PRU00076"/>
    </source>
</evidence>
<evidence type="ECO:0000256" key="5">
    <source>
        <dbReference type="ARBA" id="ARBA00023180"/>
    </source>
</evidence>
<dbReference type="SMART" id="SM00179">
    <property type="entry name" value="EGF_CA"/>
    <property type="match status" value="2"/>
</dbReference>
<dbReference type="PROSITE" id="PS01186">
    <property type="entry name" value="EGF_2"/>
    <property type="match status" value="3"/>
</dbReference>
<dbReference type="PROSITE" id="PS00022">
    <property type="entry name" value="EGF_1"/>
    <property type="match status" value="2"/>
</dbReference>
<dbReference type="Gene3D" id="2.10.25.10">
    <property type="entry name" value="Laminin"/>
    <property type="match status" value="3"/>
</dbReference>
<feature type="domain" description="EGF-like" evidence="8">
    <location>
        <begin position="110"/>
        <end position="148"/>
    </location>
</feature>
<keyword evidence="3" id="KW-0677">Repeat</keyword>
<evidence type="ECO:0000256" key="2">
    <source>
        <dbReference type="ARBA" id="ARBA00022729"/>
    </source>
</evidence>
<dbReference type="CDD" id="cd00053">
    <property type="entry name" value="EGF"/>
    <property type="match status" value="1"/>
</dbReference>
<accession>A0A3M7SN14</accession>
<dbReference type="AlphaFoldDB" id="A0A3M7SN14"/>
<reference evidence="9 10" key="1">
    <citation type="journal article" date="2018" name="Sci. Rep.">
        <title>Genomic signatures of local adaptation to the degree of environmental predictability in rotifers.</title>
        <authorList>
            <person name="Franch-Gras L."/>
            <person name="Hahn C."/>
            <person name="Garcia-Roger E.M."/>
            <person name="Carmona M.J."/>
            <person name="Serra M."/>
            <person name="Gomez A."/>
        </authorList>
    </citation>
    <scope>NUCLEOTIDE SEQUENCE [LARGE SCALE GENOMIC DNA]</scope>
    <source>
        <strain evidence="9">HYR1</strain>
    </source>
</reference>
<dbReference type="SUPFAM" id="SSF57196">
    <property type="entry name" value="EGF/Laminin"/>
    <property type="match status" value="3"/>
</dbReference>
<dbReference type="InterPro" id="IPR051830">
    <property type="entry name" value="NOTCH_homolog"/>
</dbReference>
<dbReference type="CDD" id="cd00054">
    <property type="entry name" value="EGF_CA"/>
    <property type="match status" value="1"/>
</dbReference>
<feature type="chain" id="PRO_5017937858" evidence="7">
    <location>
        <begin position="22"/>
        <end position="375"/>
    </location>
</feature>
<dbReference type="PANTHER" id="PTHR24033">
    <property type="entry name" value="EGF-LIKE DOMAIN-CONTAINING PROTEIN"/>
    <property type="match status" value="1"/>
</dbReference>
<sequence>MKQIVLVLALVVICSFSAVDASWFSSWFKKYKNGCDPNPCEHKAKCILDAKNNTLFTCECTEGYHGKKCEDKTGCYKNPCKKGKCSNLKSNPSDYVCACDPGYVGKKCDTKDPCLKNPCKNGGVCRVNEKTKAECTCPPGWTGSKTCEKRLCNITRFKSKKFADGSATVYIDKEIENRMNDIEKLADLCHIKLYVLKSFTLHPNVRATSFDAKDKTNPGFYTGQALQFQIFNENDKLECNDICLSKIPIPNPKAKCFVDGLYAIKFKWSILDPTVLSTGHHVANLTAYNKIREAHQKRKNSRSDDLRIGSIKRSKKALNLITEFVEIYKSTANFVAIMHYGENTHGYNAKANLYDGDLEITVFATIQIDKVNKTI</sequence>
<dbReference type="InterPro" id="IPR001881">
    <property type="entry name" value="EGF-like_Ca-bd_dom"/>
</dbReference>
<keyword evidence="5" id="KW-0325">Glycoprotein</keyword>
<dbReference type="FunFam" id="2.10.25.10:FF:000100">
    <property type="entry name" value="neurogenic locus notch homolog protein 3"/>
    <property type="match status" value="1"/>
</dbReference>
<name>A0A3M7SN14_BRAPC</name>
<evidence type="ECO:0000256" key="7">
    <source>
        <dbReference type="SAM" id="SignalP"/>
    </source>
</evidence>
<dbReference type="GO" id="GO:0005509">
    <property type="term" value="F:calcium ion binding"/>
    <property type="evidence" value="ECO:0007669"/>
    <property type="project" value="InterPro"/>
</dbReference>
<dbReference type="InterPro" id="IPR000742">
    <property type="entry name" value="EGF"/>
</dbReference>
<keyword evidence="1 6" id="KW-0245">EGF-like domain</keyword>
<protein>
    <submittedName>
        <fullName evidence="9">Hyaluronan-binding 2</fullName>
    </submittedName>
</protein>
<dbReference type="Pfam" id="PF00008">
    <property type="entry name" value="EGF"/>
    <property type="match status" value="2"/>
</dbReference>
<feature type="domain" description="EGF-like" evidence="8">
    <location>
        <begin position="31"/>
        <end position="70"/>
    </location>
</feature>
<organism evidence="9 10">
    <name type="scientific">Brachionus plicatilis</name>
    <name type="common">Marine rotifer</name>
    <name type="synonym">Brachionus muelleri</name>
    <dbReference type="NCBI Taxonomy" id="10195"/>
    <lineage>
        <taxon>Eukaryota</taxon>
        <taxon>Metazoa</taxon>
        <taxon>Spiralia</taxon>
        <taxon>Gnathifera</taxon>
        <taxon>Rotifera</taxon>
        <taxon>Eurotatoria</taxon>
        <taxon>Monogononta</taxon>
        <taxon>Pseudotrocha</taxon>
        <taxon>Ploima</taxon>
        <taxon>Brachionidae</taxon>
        <taxon>Brachionus</taxon>
    </lineage>
</organism>
<evidence type="ECO:0000256" key="4">
    <source>
        <dbReference type="ARBA" id="ARBA00023157"/>
    </source>
</evidence>
<dbReference type="PROSITE" id="PS50026">
    <property type="entry name" value="EGF_3"/>
    <property type="match status" value="3"/>
</dbReference>
<dbReference type="EMBL" id="REGN01001075">
    <property type="protein sequence ID" value="RNA37183.1"/>
    <property type="molecule type" value="Genomic_DNA"/>
</dbReference>
<feature type="disulfide bond" evidence="6">
    <location>
        <begin position="99"/>
        <end position="108"/>
    </location>
</feature>
<keyword evidence="2 7" id="KW-0732">Signal</keyword>
<feature type="disulfide bond" evidence="6">
    <location>
        <begin position="80"/>
        <end position="97"/>
    </location>
</feature>
<dbReference type="PANTHER" id="PTHR24033:SF151">
    <property type="entry name" value="NOTCH 2"/>
    <property type="match status" value="1"/>
</dbReference>
<proteinExistence type="predicted"/>
<feature type="domain" description="EGF-like" evidence="8">
    <location>
        <begin position="71"/>
        <end position="109"/>
    </location>
</feature>
<feature type="disulfide bond" evidence="6">
    <location>
        <begin position="75"/>
        <end position="85"/>
    </location>
</feature>
<gene>
    <name evidence="9" type="ORF">BpHYR1_036633</name>
</gene>
<dbReference type="SMART" id="SM00181">
    <property type="entry name" value="EGF"/>
    <property type="match status" value="3"/>
</dbReference>
<dbReference type="STRING" id="10195.A0A3M7SN14"/>
<dbReference type="OrthoDB" id="430340at2759"/>
<comment type="caution">
    <text evidence="6">Lacks conserved residue(s) required for the propagation of feature annotation.</text>
</comment>
<evidence type="ECO:0000256" key="1">
    <source>
        <dbReference type="ARBA" id="ARBA00022536"/>
    </source>
</evidence>